<evidence type="ECO:0000313" key="2">
    <source>
        <dbReference type="EMBL" id="CAD1817165.1"/>
    </source>
</evidence>
<feature type="region of interest" description="Disordered" evidence="1">
    <location>
        <begin position="1"/>
        <end position="26"/>
    </location>
</feature>
<organism evidence="2">
    <name type="scientific">Ananas comosus var. bracteatus</name>
    <name type="common">red pineapple</name>
    <dbReference type="NCBI Taxonomy" id="296719"/>
    <lineage>
        <taxon>Eukaryota</taxon>
        <taxon>Viridiplantae</taxon>
        <taxon>Streptophyta</taxon>
        <taxon>Embryophyta</taxon>
        <taxon>Tracheophyta</taxon>
        <taxon>Spermatophyta</taxon>
        <taxon>Magnoliopsida</taxon>
        <taxon>Liliopsida</taxon>
        <taxon>Poales</taxon>
        <taxon>Bromeliaceae</taxon>
        <taxon>Bromelioideae</taxon>
        <taxon>Ananas</taxon>
    </lineage>
</organism>
<proteinExistence type="predicted"/>
<dbReference type="AlphaFoldDB" id="A0A6V7NF10"/>
<sequence length="193" mass="21139">MSLAHGNPLRRPIPHGEYKSRWPSPECQLVGSDPHKHVRMSTMASSHMSYHKKTTKTCSKGEIMSTHLTRRPKPSSKPSGVEDLLSNELLSKLQAFNNGGNPTKSKVEKRGEIKTNQNPSNMEKKSKGTPLTLHSTELGLKTLSKGAGVTYIGVATIAKTPSTKTAHFALCTCTRVCVPVHHPRKAKPEPRVC</sequence>
<evidence type="ECO:0000256" key="1">
    <source>
        <dbReference type="SAM" id="MobiDB-lite"/>
    </source>
</evidence>
<accession>A0A6V7NF10</accession>
<dbReference type="EMBL" id="LR862129">
    <property type="protein sequence ID" value="CAD1817165.1"/>
    <property type="molecule type" value="Genomic_DNA"/>
</dbReference>
<gene>
    <name evidence="2" type="ORF">CB5_LOCUS376</name>
</gene>
<name>A0A6V7NF10_ANACO</name>
<protein>
    <submittedName>
        <fullName evidence="2">Uncharacterized protein</fullName>
    </submittedName>
</protein>
<reference evidence="2" key="1">
    <citation type="submission" date="2020-07" db="EMBL/GenBank/DDBJ databases">
        <authorList>
            <person name="Lin J."/>
        </authorList>
    </citation>
    <scope>NUCLEOTIDE SEQUENCE</scope>
</reference>